<proteinExistence type="predicted"/>
<name>A0A103XKD3_CYNCS</name>
<dbReference type="Gramene" id="KVH92342">
    <property type="protein sequence ID" value="KVH92342"/>
    <property type="gene ID" value="Ccrd_005615"/>
</dbReference>
<evidence type="ECO:0000313" key="2">
    <source>
        <dbReference type="Proteomes" id="UP000243975"/>
    </source>
</evidence>
<comment type="caution">
    <text evidence="1">The sequence shown here is derived from an EMBL/GenBank/DDBJ whole genome shotgun (WGS) entry which is preliminary data.</text>
</comment>
<sequence length="171" mass="19535">MSKTSRLNPIKNKTKETIPIGENTSEEMKRFKVHVYNLLQPFTISQSIHCRISSGFHCPEKTGSDHHRIVGSWLAVEQQTTGRSARSPFGCIVVVGSWCIERFQWCGFLKSTQCKNQDQAFKDYITRKCYEIDNVKTHEFKFGEDGLESVVWSWDIVETVWGQAVSSAALI</sequence>
<dbReference type="Proteomes" id="UP000243975">
    <property type="component" value="Unassembled WGS sequence"/>
</dbReference>
<dbReference type="AlphaFoldDB" id="A0A103XKD3"/>
<accession>A0A103XKD3</accession>
<keyword evidence="2" id="KW-1185">Reference proteome</keyword>
<reference evidence="1 2" key="1">
    <citation type="journal article" date="2016" name="Sci. Rep.">
        <title>The genome sequence of the outbreeding globe artichoke constructed de novo incorporating a phase-aware low-pass sequencing strategy of F1 progeny.</title>
        <authorList>
            <person name="Scaglione D."/>
            <person name="Reyes-Chin-Wo S."/>
            <person name="Acquadro A."/>
            <person name="Froenicke L."/>
            <person name="Portis E."/>
            <person name="Beitel C."/>
            <person name="Tirone M."/>
            <person name="Mauro R."/>
            <person name="Lo Monaco A."/>
            <person name="Mauromicale G."/>
            <person name="Faccioli P."/>
            <person name="Cattivelli L."/>
            <person name="Rieseberg L."/>
            <person name="Michelmore R."/>
            <person name="Lanteri S."/>
        </authorList>
    </citation>
    <scope>NUCLEOTIDE SEQUENCE [LARGE SCALE GENOMIC DNA]</scope>
    <source>
        <strain evidence="1">2C</strain>
    </source>
</reference>
<organism evidence="1 2">
    <name type="scientific">Cynara cardunculus var. scolymus</name>
    <name type="common">Globe artichoke</name>
    <name type="synonym">Cynara scolymus</name>
    <dbReference type="NCBI Taxonomy" id="59895"/>
    <lineage>
        <taxon>Eukaryota</taxon>
        <taxon>Viridiplantae</taxon>
        <taxon>Streptophyta</taxon>
        <taxon>Embryophyta</taxon>
        <taxon>Tracheophyta</taxon>
        <taxon>Spermatophyta</taxon>
        <taxon>Magnoliopsida</taxon>
        <taxon>eudicotyledons</taxon>
        <taxon>Gunneridae</taxon>
        <taxon>Pentapetalae</taxon>
        <taxon>asterids</taxon>
        <taxon>campanulids</taxon>
        <taxon>Asterales</taxon>
        <taxon>Asteraceae</taxon>
        <taxon>Carduoideae</taxon>
        <taxon>Cardueae</taxon>
        <taxon>Carduinae</taxon>
        <taxon>Cynara</taxon>
    </lineage>
</organism>
<dbReference type="EMBL" id="LEKV01004822">
    <property type="protein sequence ID" value="KVH92342.1"/>
    <property type="molecule type" value="Genomic_DNA"/>
</dbReference>
<gene>
    <name evidence="1" type="ORF">Ccrd_005615</name>
</gene>
<protein>
    <submittedName>
        <fullName evidence="1">Uncharacterized protein</fullName>
    </submittedName>
</protein>
<evidence type="ECO:0000313" key="1">
    <source>
        <dbReference type="EMBL" id="KVH92342.1"/>
    </source>
</evidence>